<dbReference type="SUPFAM" id="SSF53335">
    <property type="entry name" value="S-adenosyl-L-methionine-dependent methyltransferases"/>
    <property type="match status" value="1"/>
</dbReference>
<evidence type="ECO:0000256" key="3">
    <source>
        <dbReference type="ARBA" id="ARBA00022603"/>
    </source>
</evidence>
<dbReference type="InterPro" id="IPR022641">
    <property type="entry name" value="CheR_N"/>
</dbReference>
<dbReference type="PRINTS" id="PR00996">
    <property type="entry name" value="CHERMTFRASE"/>
</dbReference>
<dbReference type="Pfam" id="PF01739">
    <property type="entry name" value="CheR"/>
    <property type="match status" value="1"/>
</dbReference>
<dbReference type="EMBL" id="JAGGLD010000001">
    <property type="protein sequence ID" value="MBP1999541.1"/>
    <property type="molecule type" value="Genomic_DNA"/>
</dbReference>
<dbReference type="InterPro" id="IPR029063">
    <property type="entry name" value="SAM-dependent_MTases_sf"/>
</dbReference>
<dbReference type="GO" id="GO:0008983">
    <property type="term" value="F:protein-glutamate O-methyltransferase activity"/>
    <property type="evidence" value="ECO:0007669"/>
    <property type="project" value="UniProtKB-EC"/>
</dbReference>
<dbReference type="PANTHER" id="PTHR24422">
    <property type="entry name" value="CHEMOTAXIS PROTEIN METHYLTRANSFERASE"/>
    <property type="match status" value="1"/>
</dbReference>
<evidence type="ECO:0000256" key="4">
    <source>
        <dbReference type="ARBA" id="ARBA00022679"/>
    </source>
</evidence>
<dbReference type="Gene3D" id="1.10.155.10">
    <property type="entry name" value="Chemotaxis receptor methyltransferase CheR, N-terminal domain"/>
    <property type="match status" value="1"/>
</dbReference>
<dbReference type="InterPro" id="IPR000780">
    <property type="entry name" value="CheR_MeTrfase"/>
</dbReference>
<reference evidence="8 9" key="1">
    <citation type="submission" date="2021-03" db="EMBL/GenBank/DDBJ databases">
        <title>Genomic Encyclopedia of Type Strains, Phase IV (KMG-IV): sequencing the most valuable type-strain genomes for metagenomic binning, comparative biology and taxonomic classification.</title>
        <authorList>
            <person name="Goeker M."/>
        </authorList>
    </citation>
    <scope>NUCLEOTIDE SEQUENCE [LARGE SCALE GENOMIC DNA]</scope>
    <source>
        <strain evidence="8 9">DSM 26806</strain>
    </source>
</reference>
<sequence length="279" mass="32409">MDLSRPIVAPPDKSQEFTQDPDYSGFIRQVKQHTGIDLAQYKEAQMKRRLTTLRMKNGYTSFDDFFTAMMQDKKLFHEFLDKMTINVSEFWRNPNRWEILRDTVLPELLETKPRLKIWSAACSTGEEPYTLAMIMADLGLLSQTTLVASDLDEGALAKAKEGLYLDRSLKDVPAQVATRYFRPEGVMFRFDENLKKSVQFKKQNLLLDRFDQDFDLIVCRNVMIYFTEEAKHDLYMKFAQALRPGGMLFVGSTEQIFSPAKYGLETSETFFYRKKMAGI</sequence>
<comment type="catalytic activity">
    <reaction evidence="1">
        <text>L-glutamyl-[protein] + S-adenosyl-L-methionine = [protein]-L-glutamate 5-O-methyl ester + S-adenosyl-L-homocysteine</text>
        <dbReference type="Rhea" id="RHEA:24452"/>
        <dbReference type="Rhea" id="RHEA-COMP:10208"/>
        <dbReference type="Rhea" id="RHEA-COMP:10311"/>
        <dbReference type="ChEBI" id="CHEBI:29973"/>
        <dbReference type="ChEBI" id="CHEBI:57856"/>
        <dbReference type="ChEBI" id="CHEBI:59789"/>
        <dbReference type="ChEBI" id="CHEBI:82795"/>
        <dbReference type="EC" id="2.1.1.80"/>
    </reaction>
</comment>
<keyword evidence="3 8" id="KW-0489">Methyltransferase</keyword>
<dbReference type="InterPro" id="IPR022642">
    <property type="entry name" value="CheR_C"/>
</dbReference>
<evidence type="ECO:0000256" key="2">
    <source>
        <dbReference type="ARBA" id="ARBA00012534"/>
    </source>
</evidence>
<evidence type="ECO:0000256" key="1">
    <source>
        <dbReference type="ARBA" id="ARBA00001541"/>
    </source>
</evidence>
<dbReference type="InterPro" id="IPR050903">
    <property type="entry name" value="Bact_Chemotaxis_MeTrfase"/>
</dbReference>
<feature type="domain" description="CheR-type methyltransferase" evidence="7">
    <location>
        <begin position="20"/>
        <end position="277"/>
    </location>
</feature>
<feature type="region of interest" description="Disordered" evidence="6">
    <location>
        <begin position="1"/>
        <end position="20"/>
    </location>
</feature>
<evidence type="ECO:0000313" key="9">
    <source>
        <dbReference type="Proteomes" id="UP001519288"/>
    </source>
</evidence>
<dbReference type="RefSeq" id="WP_209858929.1">
    <property type="nucleotide sequence ID" value="NZ_JAGGLD010000001.1"/>
</dbReference>
<dbReference type="InterPro" id="IPR036804">
    <property type="entry name" value="CheR_N_sf"/>
</dbReference>
<keyword evidence="4 8" id="KW-0808">Transferase</keyword>
<protein>
    <recommendedName>
        <fullName evidence="2">protein-glutamate O-methyltransferase</fullName>
        <ecNumber evidence="2">2.1.1.80</ecNumber>
    </recommendedName>
</protein>
<dbReference type="GO" id="GO:0032259">
    <property type="term" value="P:methylation"/>
    <property type="evidence" value="ECO:0007669"/>
    <property type="project" value="UniProtKB-KW"/>
</dbReference>
<dbReference type="SUPFAM" id="SSF47757">
    <property type="entry name" value="Chemotaxis receptor methyltransferase CheR, N-terminal domain"/>
    <property type="match status" value="1"/>
</dbReference>
<keyword evidence="9" id="KW-1185">Reference proteome</keyword>
<dbReference type="SMART" id="SM00138">
    <property type="entry name" value="MeTrc"/>
    <property type="match status" value="1"/>
</dbReference>
<organism evidence="8 9">
    <name type="scientific">Paenibacillus shirakamiensis</name>
    <dbReference type="NCBI Taxonomy" id="1265935"/>
    <lineage>
        <taxon>Bacteria</taxon>
        <taxon>Bacillati</taxon>
        <taxon>Bacillota</taxon>
        <taxon>Bacilli</taxon>
        <taxon>Bacillales</taxon>
        <taxon>Paenibacillaceae</taxon>
        <taxon>Paenibacillus</taxon>
    </lineage>
</organism>
<evidence type="ECO:0000256" key="5">
    <source>
        <dbReference type="ARBA" id="ARBA00022691"/>
    </source>
</evidence>
<comment type="caution">
    <text evidence="8">The sequence shown here is derived from an EMBL/GenBank/DDBJ whole genome shotgun (WGS) entry which is preliminary data.</text>
</comment>
<dbReference type="Pfam" id="PF03705">
    <property type="entry name" value="CheR_N"/>
    <property type="match status" value="1"/>
</dbReference>
<keyword evidence="5" id="KW-0949">S-adenosyl-L-methionine</keyword>
<evidence type="ECO:0000256" key="6">
    <source>
        <dbReference type="SAM" id="MobiDB-lite"/>
    </source>
</evidence>
<dbReference type="Gene3D" id="3.40.50.150">
    <property type="entry name" value="Vaccinia Virus protein VP39"/>
    <property type="match status" value="1"/>
</dbReference>
<accession>A0ABS4JF02</accession>
<dbReference type="Proteomes" id="UP001519288">
    <property type="component" value="Unassembled WGS sequence"/>
</dbReference>
<dbReference type="PANTHER" id="PTHR24422:SF19">
    <property type="entry name" value="CHEMOTAXIS PROTEIN METHYLTRANSFERASE"/>
    <property type="match status" value="1"/>
</dbReference>
<evidence type="ECO:0000313" key="8">
    <source>
        <dbReference type="EMBL" id="MBP1999541.1"/>
    </source>
</evidence>
<name>A0ABS4JF02_9BACL</name>
<evidence type="ECO:0000259" key="7">
    <source>
        <dbReference type="PROSITE" id="PS50123"/>
    </source>
</evidence>
<dbReference type="PROSITE" id="PS50123">
    <property type="entry name" value="CHER"/>
    <property type="match status" value="1"/>
</dbReference>
<dbReference type="EC" id="2.1.1.80" evidence="2"/>
<proteinExistence type="predicted"/>
<gene>
    <name evidence="8" type="ORF">J2Z69_000560</name>
</gene>